<dbReference type="Proteomes" id="UP000655420">
    <property type="component" value="Unassembled WGS sequence"/>
</dbReference>
<evidence type="ECO:0000313" key="3">
    <source>
        <dbReference type="EMBL" id="MBK0397749.1"/>
    </source>
</evidence>
<proteinExistence type="predicted"/>
<organism evidence="3 4">
    <name type="scientific">Thermohalobaculum xanthum</name>
    <dbReference type="NCBI Taxonomy" id="2753746"/>
    <lineage>
        <taxon>Bacteria</taxon>
        <taxon>Pseudomonadati</taxon>
        <taxon>Pseudomonadota</taxon>
        <taxon>Alphaproteobacteria</taxon>
        <taxon>Rhodobacterales</taxon>
        <taxon>Paracoccaceae</taxon>
        <taxon>Thermohalobaculum</taxon>
    </lineage>
</organism>
<keyword evidence="2" id="KW-0812">Transmembrane</keyword>
<reference evidence="3" key="1">
    <citation type="submission" date="2020-12" db="EMBL/GenBank/DDBJ databases">
        <title>Bacterial taxonomy.</title>
        <authorList>
            <person name="Pan X."/>
        </authorList>
    </citation>
    <scope>NUCLEOTIDE SEQUENCE</scope>
    <source>
        <strain evidence="3">M0105</strain>
    </source>
</reference>
<evidence type="ECO:0000256" key="2">
    <source>
        <dbReference type="SAM" id="Phobius"/>
    </source>
</evidence>
<name>A0A8J7M5G3_9RHOB</name>
<gene>
    <name evidence="3" type="ORF">H0I76_00965</name>
</gene>
<dbReference type="AlphaFoldDB" id="A0A8J7M5G3"/>
<keyword evidence="2" id="KW-1133">Transmembrane helix</keyword>
<protein>
    <submittedName>
        <fullName evidence="3">Uncharacterized protein</fullName>
    </submittedName>
</protein>
<keyword evidence="4" id="KW-1185">Reference proteome</keyword>
<dbReference type="RefSeq" id="WP_200605825.1">
    <property type="nucleotide sequence ID" value="NZ_JAEHHL010000001.1"/>
</dbReference>
<comment type="caution">
    <text evidence="3">The sequence shown here is derived from an EMBL/GenBank/DDBJ whole genome shotgun (WGS) entry which is preliminary data.</text>
</comment>
<feature type="region of interest" description="Disordered" evidence="1">
    <location>
        <begin position="1"/>
        <end position="51"/>
    </location>
</feature>
<keyword evidence="2" id="KW-0472">Membrane</keyword>
<accession>A0A8J7M5G3</accession>
<sequence length="158" mass="16565">MTAGCRIDAGAASPLPQLPRPLSEDAPAPPSAPKVRAKPQVIEPTAGPSDRRSRGIMMAACFILVIAMAALPAFAADCRPEAYAEGATLHLARAEGIDRVKIEIGYRGVDDGTGRVPRTYYHVVSSPVADGGRIDYQPPMARTIVSAMVLDAKGPACN</sequence>
<feature type="transmembrane region" description="Helical" evidence="2">
    <location>
        <begin position="56"/>
        <end position="75"/>
    </location>
</feature>
<evidence type="ECO:0000313" key="4">
    <source>
        <dbReference type="Proteomes" id="UP000655420"/>
    </source>
</evidence>
<dbReference type="EMBL" id="JAEHHL010000001">
    <property type="protein sequence ID" value="MBK0397749.1"/>
    <property type="molecule type" value="Genomic_DNA"/>
</dbReference>
<evidence type="ECO:0000256" key="1">
    <source>
        <dbReference type="SAM" id="MobiDB-lite"/>
    </source>
</evidence>